<dbReference type="Pfam" id="PF02867">
    <property type="entry name" value="Ribonuc_red_lgC"/>
    <property type="match status" value="1"/>
</dbReference>
<dbReference type="AlphaFoldDB" id="A0A1L7ACX2"/>
<evidence type="ECO:0000256" key="3">
    <source>
        <dbReference type="ARBA" id="ARBA00022634"/>
    </source>
</evidence>
<evidence type="ECO:0000256" key="5">
    <source>
        <dbReference type="ARBA" id="ARBA00047754"/>
    </source>
</evidence>
<organism evidence="9 10">
    <name type="scientific">Roseomonas gilardii</name>
    <dbReference type="NCBI Taxonomy" id="257708"/>
    <lineage>
        <taxon>Bacteria</taxon>
        <taxon>Pseudomonadati</taxon>
        <taxon>Pseudomonadota</taxon>
        <taxon>Alphaproteobacteria</taxon>
        <taxon>Acetobacterales</taxon>
        <taxon>Roseomonadaceae</taxon>
        <taxon>Roseomonas</taxon>
    </lineage>
</organism>
<evidence type="ECO:0000313" key="10">
    <source>
        <dbReference type="Proteomes" id="UP000185494"/>
    </source>
</evidence>
<feature type="compositionally biased region" description="Basic residues" evidence="6">
    <location>
        <begin position="488"/>
        <end position="498"/>
    </location>
</feature>
<dbReference type="EC" id="1.17.4.1" evidence="2"/>
<evidence type="ECO:0000256" key="6">
    <source>
        <dbReference type="SAM" id="MobiDB-lite"/>
    </source>
</evidence>
<dbReference type="GO" id="GO:0000166">
    <property type="term" value="F:nucleotide binding"/>
    <property type="evidence" value="ECO:0007669"/>
    <property type="project" value="UniProtKB-KW"/>
</dbReference>
<reference evidence="9 10" key="1">
    <citation type="submission" date="2016-05" db="EMBL/GenBank/DDBJ databases">
        <title>Complete Genome and Methylome Analysis of Psychrotrophic Bacterial Isolates from Antarctic Lake Untersee.</title>
        <authorList>
            <person name="Fomenkov A."/>
            <person name="Akimov V.N."/>
            <person name="Vasilyeva L.V."/>
            <person name="Andersen D."/>
            <person name="Vincze T."/>
            <person name="Roberts R.J."/>
        </authorList>
    </citation>
    <scope>NUCLEOTIDE SEQUENCE [LARGE SCALE GENOMIC DNA]</scope>
    <source>
        <strain evidence="9 10">U14-5</strain>
    </source>
</reference>
<dbReference type="EMBL" id="CP015583">
    <property type="protein sequence ID" value="APT56632.1"/>
    <property type="molecule type" value="Genomic_DNA"/>
</dbReference>
<evidence type="ECO:0000259" key="7">
    <source>
        <dbReference type="Pfam" id="PF02867"/>
    </source>
</evidence>
<dbReference type="SUPFAM" id="SSF51998">
    <property type="entry name" value="PFL-like glycyl radical enzymes"/>
    <property type="match status" value="1"/>
</dbReference>
<dbReference type="GO" id="GO:0071897">
    <property type="term" value="P:DNA biosynthetic process"/>
    <property type="evidence" value="ECO:0007669"/>
    <property type="project" value="UniProtKB-KW"/>
</dbReference>
<comment type="catalytic activity">
    <reaction evidence="5">
        <text>a 2'-deoxyribonucleoside 5'-diphosphate + [thioredoxin]-disulfide + H2O = a ribonucleoside 5'-diphosphate + [thioredoxin]-dithiol</text>
        <dbReference type="Rhea" id="RHEA:23252"/>
        <dbReference type="Rhea" id="RHEA-COMP:10698"/>
        <dbReference type="Rhea" id="RHEA-COMP:10700"/>
        <dbReference type="ChEBI" id="CHEBI:15377"/>
        <dbReference type="ChEBI" id="CHEBI:29950"/>
        <dbReference type="ChEBI" id="CHEBI:50058"/>
        <dbReference type="ChEBI" id="CHEBI:57930"/>
        <dbReference type="ChEBI" id="CHEBI:73316"/>
        <dbReference type="EC" id="1.17.4.1"/>
    </reaction>
</comment>
<feature type="region of interest" description="Disordered" evidence="6">
    <location>
        <begin position="479"/>
        <end position="498"/>
    </location>
</feature>
<comment type="similarity">
    <text evidence="1">Belongs to the ribonucleoside diphosphate reductase class-2 family.</text>
</comment>
<evidence type="ECO:0000256" key="2">
    <source>
        <dbReference type="ARBA" id="ARBA00012274"/>
    </source>
</evidence>
<protein>
    <recommendedName>
        <fullName evidence="2">ribonucleoside-diphosphate reductase</fullName>
        <ecNumber evidence="2">1.17.4.1</ecNumber>
    </recommendedName>
</protein>
<dbReference type="Pfam" id="PF12637">
    <property type="entry name" value="TSCPD"/>
    <property type="match status" value="1"/>
</dbReference>
<keyword evidence="3" id="KW-0237">DNA synthesis</keyword>
<gene>
    <name evidence="9" type="ORF">RGI145_05445</name>
</gene>
<dbReference type="InterPro" id="IPR000788">
    <property type="entry name" value="RNR_lg_C"/>
</dbReference>
<dbReference type="Proteomes" id="UP000185494">
    <property type="component" value="Chromosome 1"/>
</dbReference>
<accession>A0A1L7ACX2</accession>
<dbReference type="STRING" id="257708.RGI145_05445"/>
<evidence type="ECO:0000259" key="8">
    <source>
        <dbReference type="Pfam" id="PF12637"/>
    </source>
</evidence>
<evidence type="ECO:0000313" key="9">
    <source>
        <dbReference type="EMBL" id="APT56632.1"/>
    </source>
</evidence>
<dbReference type="GO" id="GO:0004748">
    <property type="term" value="F:ribonucleoside-diphosphate reductase activity, thioredoxin disulfide as acceptor"/>
    <property type="evidence" value="ECO:0007669"/>
    <property type="project" value="UniProtKB-EC"/>
</dbReference>
<feature type="region of interest" description="Disordered" evidence="6">
    <location>
        <begin position="327"/>
        <end position="347"/>
    </location>
</feature>
<dbReference type="Gene3D" id="3.20.70.20">
    <property type="match status" value="1"/>
</dbReference>
<dbReference type="RefSeq" id="WP_075797569.1">
    <property type="nucleotide sequence ID" value="NZ_CP015583.1"/>
</dbReference>
<proteinExistence type="inferred from homology"/>
<dbReference type="InterPro" id="IPR024434">
    <property type="entry name" value="TSCPD_dom"/>
</dbReference>
<dbReference type="KEGG" id="rgi:RGI145_05445"/>
<keyword evidence="4" id="KW-0547">Nucleotide-binding</keyword>
<evidence type="ECO:0000256" key="4">
    <source>
        <dbReference type="ARBA" id="ARBA00022741"/>
    </source>
</evidence>
<sequence>MQRLAGTVWSDVTLRRTRGRADPDAPSRAVALPAAWEDGAADALAALVPEAGSGARSLSLVSLAEAWIRRAAAGAAALGLPEAGSLAEALRALLLARRGAPGASIWRDSTEEEPRFVLNLPAFLEAPAGFDSAGYAQAVRLAVLALEGLSAGRARRLRIGFADLAGLLAGLGLDYESREAREVAQAISALTRGAAEAASGECAAMLGERAPVTLFAPPPPAACVVPGLAEAAREALDAAAGAPGLRHESLFALCPADAVEALLGAESAGLAPAAGPSRLTDAGGEEPTAAARRAGSRAEALLAPRGPEARAAMQAAVEPFLHAGAPAPVAASERPRPAPMPAPTRAAARGQVWKVSIAGHKVTLRTAEHPDGTLSEVSLTLAKDSAAFRGVLDALCQSVSLGLARGVPLAEFVQAHAYTRFGPAGVVEGDPRIARATSILDWGFRRLALEYLEGPALADPTEEECGAELGAAAGEQPLLPLEAPAGPKARRRSLRLVG</sequence>
<feature type="region of interest" description="Disordered" evidence="6">
    <location>
        <begin position="272"/>
        <end position="297"/>
    </location>
</feature>
<name>A0A1L7ACX2_9PROT</name>
<feature type="domain" description="TSCPD" evidence="8">
    <location>
        <begin position="349"/>
        <end position="449"/>
    </location>
</feature>
<dbReference type="eggNOG" id="COG0209">
    <property type="taxonomic scope" value="Bacteria"/>
</dbReference>
<feature type="domain" description="Ribonucleotide reductase large subunit C-terminal" evidence="7">
    <location>
        <begin position="119"/>
        <end position="264"/>
    </location>
</feature>
<evidence type="ECO:0000256" key="1">
    <source>
        <dbReference type="ARBA" id="ARBA00007405"/>
    </source>
</evidence>